<dbReference type="GO" id="GO:0005634">
    <property type="term" value="C:nucleus"/>
    <property type="evidence" value="ECO:0007669"/>
    <property type="project" value="TreeGrafter"/>
</dbReference>
<feature type="compositionally biased region" description="Basic residues" evidence="5">
    <location>
        <begin position="79"/>
        <end position="90"/>
    </location>
</feature>
<feature type="domain" description="BHLH" evidence="6">
    <location>
        <begin position="98"/>
        <end position="167"/>
    </location>
</feature>
<reference evidence="8" key="2">
    <citation type="journal article" date="2017" name="Nat. Plants">
        <title>The Aegilops tauschii genome reveals multiple impacts of transposons.</title>
        <authorList>
            <person name="Zhao G."/>
            <person name="Zou C."/>
            <person name="Li K."/>
            <person name="Wang K."/>
            <person name="Li T."/>
            <person name="Gao L."/>
            <person name="Zhang X."/>
            <person name="Wang H."/>
            <person name="Yang Z."/>
            <person name="Liu X."/>
            <person name="Jiang W."/>
            <person name="Mao L."/>
            <person name="Kong X."/>
            <person name="Jiao Y."/>
            <person name="Jia J."/>
        </authorList>
    </citation>
    <scope>NUCLEOTIDE SEQUENCE [LARGE SCALE GENOMIC DNA]</scope>
    <source>
        <strain evidence="8">cv. AL8/78</strain>
    </source>
</reference>
<dbReference type="GO" id="GO:0010052">
    <property type="term" value="P:guard cell differentiation"/>
    <property type="evidence" value="ECO:0007669"/>
    <property type="project" value="InterPro"/>
</dbReference>
<name>A0A453PB88_AEGTS</name>
<protein>
    <recommendedName>
        <fullName evidence="6">BHLH domain-containing protein</fullName>
    </recommendedName>
</protein>
<dbReference type="Pfam" id="PF00010">
    <property type="entry name" value="HLH"/>
    <property type="match status" value="1"/>
</dbReference>
<keyword evidence="3" id="KW-0238">DNA-binding</keyword>
<proteinExistence type="inferred from homology"/>
<evidence type="ECO:0000313" key="8">
    <source>
        <dbReference type="Proteomes" id="UP000015105"/>
    </source>
</evidence>
<dbReference type="Gramene" id="AET6Gv20675500.1">
    <property type="protein sequence ID" value="AET6Gv20675500.1"/>
    <property type="gene ID" value="AET6Gv20675500"/>
</dbReference>
<dbReference type="Gene3D" id="4.10.280.10">
    <property type="entry name" value="Helix-loop-helix DNA-binding domain"/>
    <property type="match status" value="1"/>
</dbReference>
<comment type="similarity">
    <text evidence="1">Belongs to the bHLH protein family.</text>
</comment>
<dbReference type="PANTHER" id="PTHR46684">
    <property type="entry name" value="TRANSCRIPTION FACTOR FAMA"/>
    <property type="match status" value="1"/>
</dbReference>
<reference evidence="7" key="4">
    <citation type="submission" date="2019-03" db="UniProtKB">
        <authorList>
            <consortium name="EnsemblPlants"/>
        </authorList>
    </citation>
    <scope>IDENTIFICATION</scope>
</reference>
<dbReference type="GO" id="GO:0003700">
    <property type="term" value="F:DNA-binding transcription factor activity"/>
    <property type="evidence" value="ECO:0007669"/>
    <property type="project" value="InterPro"/>
</dbReference>
<dbReference type="AlphaFoldDB" id="A0A453PB88"/>
<evidence type="ECO:0000256" key="2">
    <source>
        <dbReference type="ARBA" id="ARBA00023015"/>
    </source>
</evidence>
<dbReference type="EnsemblPlants" id="AET6Gv20675500.1">
    <property type="protein sequence ID" value="AET6Gv20675500.1"/>
    <property type="gene ID" value="AET6Gv20675500"/>
</dbReference>
<dbReference type="GO" id="GO:0045893">
    <property type="term" value="P:positive regulation of DNA-templated transcription"/>
    <property type="evidence" value="ECO:0007669"/>
    <property type="project" value="TreeGrafter"/>
</dbReference>
<dbReference type="SUPFAM" id="SSF47459">
    <property type="entry name" value="HLH, helix-loop-helix DNA-binding domain"/>
    <property type="match status" value="1"/>
</dbReference>
<dbReference type="Proteomes" id="UP000015105">
    <property type="component" value="Chromosome 6D"/>
</dbReference>
<evidence type="ECO:0000259" key="6">
    <source>
        <dbReference type="PROSITE" id="PS50888"/>
    </source>
</evidence>
<dbReference type="PANTHER" id="PTHR46684:SF6">
    <property type="entry name" value="TRANSCRIPTION FACTOR FAMA"/>
    <property type="match status" value="1"/>
</dbReference>
<keyword evidence="2" id="KW-0805">Transcription regulation</keyword>
<sequence>MALVDALCASSVDNAALVYSTFNAAGFLFDNAAGFYDDTGIAGGPALALQAADRAPGLSAAGDVAPCLEKQATLSPAPPRRKRRRRARSCKSREETECQRMTHIAVERNRRRQMNEYLVVLRSLMPESYVQRVRLSLPLPFVFCIRVLSLRLSKRKKRDAGATWEGG</sequence>
<dbReference type="GO" id="GO:0003677">
    <property type="term" value="F:DNA binding"/>
    <property type="evidence" value="ECO:0007669"/>
    <property type="project" value="UniProtKB-KW"/>
</dbReference>
<reference evidence="8" key="1">
    <citation type="journal article" date="2014" name="Science">
        <title>Ancient hybridizations among the ancestral genomes of bread wheat.</title>
        <authorList>
            <consortium name="International Wheat Genome Sequencing Consortium,"/>
            <person name="Marcussen T."/>
            <person name="Sandve S.R."/>
            <person name="Heier L."/>
            <person name="Spannagl M."/>
            <person name="Pfeifer M."/>
            <person name="Jakobsen K.S."/>
            <person name="Wulff B.B."/>
            <person name="Steuernagel B."/>
            <person name="Mayer K.F."/>
            <person name="Olsen O.A."/>
        </authorList>
    </citation>
    <scope>NUCLEOTIDE SEQUENCE [LARGE SCALE GENOMIC DNA]</scope>
    <source>
        <strain evidence="8">cv. AL8/78</strain>
    </source>
</reference>
<evidence type="ECO:0000256" key="3">
    <source>
        <dbReference type="ARBA" id="ARBA00023125"/>
    </source>
</evidence>
<evidence type="ECO:0000256" key="4">
    <source>
        <dbReference type="ARBA" id="ARBA00023163"/>
    </source>
</evidence>
<feature type="region of interest" description="Disordered" evidence="5">
    <location>
        <begin position="75"/>
        <end position="94"/>
    </location>
</feature>
<keyword evidence="4" id="KW-0804">Transcription</keyword>
<dbReference type="GO" id="GO:0046983">
    <property type="term" value="F:protein dimerization activity"/>
    <property type="evidence" value="ECO:0007669"/>
    <property type="project" value="InterPro"/>
</dbReference>
<evidence type="ECO:0000256" key="5">
    <source>
        <dbReference type="SAM" id="MobiDB-lite"/>
    </source>
</evidence>
<evidence type="ECO:0000256" key="1">
    <source>
        <dbReference type="ARBA" id="ARBA00005510"/>
    </source>
</evidence>
<dbReference type="PROSITE" id="PS50888">
    <property type="entry name" value="BHLH"/>
    <property type="match status" value="1"/>
</dbReference>
<reference evidence="7" key="5">
    <citation type="journal article" date="2021" name="G3 (Bethesda)">
        <title>Aegilops tauschii genome assembly Aet v5.0 features greater sequence contiguity and improved annotation.</title>
        <authorList>
            <person name="Wang L."/>
            <person name="Zhu T."/>
            <person name="Rodriguez J.C."/>
            <person name="Deal K.R."/>
            <person name="Dubcovsky J."/>
            <person name="McGuire P.E."/>
            <person name="Lux T."/>
            <person name="Spannagl M."/>
            <person name="Mayer K.F.X."/>
            <person name="Baldrich P."/>
            <person name="Meyers B.C."/>
            <person name="Huo N."/>
            <person name="Gu Y.Q."/>
            <person name="Zhou H."/>
            <person name="Devos K.M."/>
            <person name="Bennetzen J.L."/>
            <person name="Unver T."/>
            <person name="Budak H."/>
            <person name="Gulick P.J."/>
            <person name="Galiba G."/>
            <person name="Kalapos B."/>
            <person name="Nelson D.R."/>
            <person name="Li P."/>
            <person name="You F.M."/>
            <person name="Luo M.C."/>
            <person name="Dvorak J."/>
        </authorList>
    </citation>
    <scope>NUCLEOTIDE SEQUENCE [LARGE SCALE GENOMIC DNA]</scope>
    <source>
        <strain evidence="7">cv. AL8/78</strain>
    </source>
</reference>
<accession>A0A453PB88</accession>
<keyword evidence="8" id="KW-1185">Reference proteome</keyword>
<dbReference type="InterPro" id="IPR036638">
    <property type="entry name" value="HLH_DNA-bd_sf"/>
</dbReference>
<dbReference type="InterPro" id="IPR011598">
    <property type="entry name" value="bHLH_dom"/>
</dbReference>
<reference evidence="7" key="3">
    <citation type="journal article" date="2017" name="Nature">
        <title>Genome sequence of the progenitor of the wheat D genome Aegilops tauschii.</title>
        <authorList>
            <person name="Luo M.C."/>
            <person name="Gu Y.Q."/>
            <person name="Puiu D."/>
            <person name="Wang H."/>
            <person name="Twardziok S.O."/>
            <person name="Deal K.R."/>
            <person name="Huo N."/>
            <person name="Zhu T."/>
            <person name="Wang L."/>
            <person name="Wang Y."/>
            <person name="McGuire P.E."/>
            <person name="Liu S."/>
            <person name="Long H."/>
            <person name="Ramasamy R.K."/>
            <person name="Rodriguez J.C."/>
            <person name="Van S.L."/>
            <person name="Yuan L."/>
            <person name="Wang Z."/>
            <person name="Xia Z."/>
            <person name="Xiao L."/>
            <person name="Anderson O.D."/>
            <person name="Ouyang S."/>
            <person name="Liang Y."/>
            <person name="Zimin A.V."/>
            <person name="Pertea G."/>
            <person name="Qi P."/>
            <person name="Bennetzen J.L."/>
            <person name="Dai X."/>
            <person name="Dawson M.W."/>
            <person name="Muller H.G."/>
            <person name="Kugler K."/>
            <person name="Rivarola-Duarte L."/>
            <person name="Spannagl M."/>
            <person name="Mayer K.F.X."/>
            <person name="Lu F.H."/>
            <person name="Bevan M.W."/>
            <person name="Leroy P."/>
            <person name="Li P."/>
            <person name="You F.M."/>
            <person name="Sun Q."/>
            <person name="Liu Z."/>
            <person name="Lyons E."/>
            <person name="Wicker T."/>
            <person name="Salzberg S.L."/>
            <person name="Devos K.M."/>
            <person name="Dvorak J."/>
        </authorList>
    </citation>
    <scope>NUCLEOTIDE SEQUENCE [LARGE SCALE GENOMIC DNA]</scope>
    <source>
        <strain evidence="7">cv. AL8/78</strain>
    </source>
</reference>
<organism evidence="7 8">
    <name type="scientific">Aegilops tauschii subsp. strangulata</name>
    <name type="common">Goatgrass</name>
    <dbReference type="NCBI Taxonomy" id="200361"/>
    <lineage>
        <taxon>Eukaryota</taxon>
        <taxon>Viridiplantae</taxon>
        <taxon>Streptophyta</taxon>
        <taxon>Embryophyta</taxon>
        <taxon>Tracheophyta</taxon>
        <taxon>Spermatophyta</taxon>
        <taxon>Magnoliopsida</taxon>
        <taxon>Liliopsida</taxon>
        <taxon>Poales</taxon>
        <taxon>Poaceae</taxon>
        <taxon>BOP clade</taxon>
        <taxon>Pooideae</taxon>
        <taxon>Triticodae</taxon>
        <taxon>Triticeae</taxon>
        <taxon>Triticinae</taxon>
        <taxon>Aegilops</taxon>
    </lineage>
</organism>
<evidence type="ECO:0000313" key="7">
    <source>
        <dbReference type="EnsemblPlants" id="AET6Gv20675500.1"/>
    </source>
</evidence>
<dbReference type="InterPro" id="IPR044283">
    <property type="entry name" value="FAMA/SPEECHLESS/MUTE-like"/>
</dbReference>